<protein>
    <submittedName>
        <fullName evidence="1">Uncharacterized protein</fullName>
    </submittedName>
</protein>
<name>A0A382GVI5_9ZZZZ</name>
<evidence type="ECO:0000313" key="1">
    <source>
        <dbReference type="EMBL" id="SVB78573.1"/>
    </source>
</evidence>
<dbReference type="EMBL" id="UINC01057436">
    <property type="protein sequence ID" value="SVB78573.1"/>
    <property type="molecule type" value="Genomic_DNA"/>
</dbReference>
<feature type="non-terminal residue" evidence="1">
    <location>
        <position position="41"/>
    </location>
</feature>
<gene>
    <name evidence="1" type="ORF">METZ01_LOCUS231427</name>
</gene>
<organism evidence="1">
    <name type="scientific">marine metagenome</name>
    <dbReference type="NCBI Taxonomy" id="408172"/>
    <lineage>
        <taxon>unclassified sequences</taxon>
        <taxon>metagenomes</taxon>
        <taxon>ecological metagenomes</taxon>
    </lineage>
</organism>
<sequence>MEQVGLIIPIVYAITKKDDTTMHEPIGFFQIWDDYRYRRFL</sequence>
<dbReference type="AlphaFoldDB" id="A0A382GVI5"/>
<reference evidence="1" key="1">
    <citation type="submission" date="2018-05" db="EMBL/GenBank/DDBJ databases">
        <authorList>
            <person name="Lanie J.A."/>
            <person name="Ng W.-L."/>
            <person name="Kazmierczak K.M."/>
            <person name="Andrzejewski T.M."/>
            <person name="Davidsen T.M."/>
            <person name="Wayne K.J."/>
            <person name="Tettelin H."/>
            <person name="Glass J.I."/>
            <person name="Rusch D."/>
            <person name="Podicherti R."/>
            <person name="Tsui H.-C.T."/>
            <person name="Winkler M.E."/>
        </authorList>
    </citation>
    <scope>NUCLEOTIDE SEQUENCE</scope>
</reference>
<proteinExistence type="predicted"/>
<accession>A0A382GVI5</accession>